<dbReference type="AlphaFoldDB" id="A0A915K4H9"/>
<evidence type="ECO:0000313" key="2">
    <source>
        <dbReference type="WBParaSite" id="nRc.2.0.1.t33238-RA"/>
    </source>
</evidence>
<keyword evidence="1" id="KW-1185">Reference proteome</keyword>
<proteinExistence type="predicted"/>
<organism evidence="1 2">
    <name type="scientific">Romanomermis culicivorax</name>
    <name type="common">Nematode worm</name>
    <dbReference type="NCBI Taxonomy" id="13658"/>
    <lineage>
        <taxon>Eukaryota</taxon>
        <taxon>Metazoa</taxon>
        <taxon>Ecdysozoa</taxon>
        <taxon>Nematoda</taxon>
        <taxon>Enoplea</taxon>
        <taxon>Dorylaimia</taxon>
        <taxon>Mermithida</taxon>
        <taxon>Mermithoidea</taxon>
        <taxon>Mermithidae</taxon>
        <taxon>Romanomermis</taxon>
    </lineage>
</organism>
<name>A0A915K4H9_ROMCU</name>
<evidence type="ECO:0000313" key="1">
    <source>
        <dbReference type="Proteomes" id="UP000887565"/>
    </source>
</evidence>
<sequence length="126" mass="13955">MKEAAVFIVNAYRICDLSTMLDSSSSPYEKSTCFDINWTMTVVGSTSADNFRQFDVNLINEKNEIPLNLCFNNQLKINNTLVDLIVAENDDSESLCKATIYGNSCILRADRTSSRAALRAVGSLVD</sequence>
<accession>A0A915K4H9</accession>
<dbReference type="Proteomes" id="UP000887565">
    <property type="component" value="Unplaced"/>
</dbReference>
<protein>
    <submittedName>
        <fullName evidence="2">Uncharacterized protein</fullName>
    </submittedName>
</protein>
<reference evidence="2" key="1">
    <citation type="submission" date="2022-11" db="UniProtKB">
        <authorList>
            <consortium name="WormBaseParasite"/>
        </authorList>
    </citation>
    <scope>IDENTIFICATION</scope>
</reference>
<dbReference type="WBParaSite" id="nRc.2.0.1.t33238-RA">
    <property type="protein sequence ID" value="nRc.2.0.1.t33238-RA"/>
    <property type="gene ID" value="nRc.2.0.1.g33238"/>
</dbReference>